<dbReference type="EMBL" id="KF686739">
    <property type="protein sequence ID" value="AGW47743.1"/>
    <property type="molecule type" value="Genomic_DNA"/>
</dbReference>
<sequence>MVTTGAFMDYVSARHKFLQELNSTFTSCKILCRKLLDKQDVIVGSQATAVCPATLWMCLAPVVFDRMYDQICVGNMP</sequence>
<dbReference type="AlphaFoldDB" id="A0A023IN93"/>
<evidence type="ECO:0000313" key="1">
    <source>
        <dbReference type="EMBL" id="AGW47743.1"/>
    </source>
</evidence>
<reference evidence="1" key="1">
    <citation type="journal article" date="2014" name="Funct. Integr. Genomics">
        <title>The barley Frost resistance-H2 locus.</title>
        <authorList>
            <person name="Pasquariello M."/>
            <person name="Barabaschi D."/>
            <person name="Himmelbach A."/>
            <person name="Steuernagel B."/>
            <person name="Ariyadasa R."/>
            <person name="Stein N."/>
            <person name="Gandolfi F."/>
            <person name="Tenedini E."/>
            <person name="Bernardis I."/>
            <person name="Tagliafico E."/>
            <person name="Pecchioni N."/>
            <person name="Francia E."/>
        </authorList>
    </citation>
    <scope>NUCLEOTIDE SEQUENCE</scope>
</reference>
<accession>A0A023IN93</accession>
<organism evidence="1">
    <name type="scientific">Hordeum vulgare subsp. vulgare</name>
    <name type="common">Domesticated barley</name>
    <dbReference type="NCBI Taxonomy" id="112509"/>
    <lineage>
        <taxon>Eukaryota</taxon>
        <taxon>Viridiplantae</taxon>
        <taxon>Streptophyta</taxon>
        <taxon>Embryophyta</taxon>
        <taxon>Tracheophyta</taxon>
        <taxon>Spermatophyta</taxon>
        <taxon>Magnoliopsida</taxon>
        <taxon>Liliopsida</taxon>
        <taxon>Poales</taxon>
        <taxon>Poaceae</taxon>
        <taxon>BOP clade</taxon>
        <taxon>Pooideae</taxon>
        <taxon>Triticodae</taxon>
        <taxon>Triticeae</taxon>
        <taxon>Hordeinae</taxon>
        <taxon>Hordeum</taxon>
    </lineage>
</organism>
<protein>
    <submittedName>
        <fullName evidence="1">Uncharacterized protein</fullName>
    </submittedName>
</protein>
<proteinExistence type="predicted"/>
<name>A0A023IN93_HORVV</name>